<name>A0A1I0U124_9NOCA</name>
<evidence type="ECO:0000256" key="1">
    <source>
        <dbReference type="SAM" id="Phobius"/>
    </source>
</evidence>
<reference evidence="3 4" key="1">
    <citation type="submission" date="2016-10" db="EMBL/GenBank/DDBJ databases">
        <authorList>
            <person name="de Groot N.N."/>
        </authorList>
    </citation>
    <scope>NUCLEOTIDE SEQUENCE [LARGE SCALE GENOMIC DNA]</scope>
    <source>
        <strain evidence="3 4">DSM 44908</strain>
    </source>
</reference>
<keyword evidence="1" id="KW-0812">Transmembrane</keyword>
<dbReference type="GeneID" id="85486733"/>
<dbReference type="Proteomes" id="UP000182054">
    <property type="component" value="Unassembled WGS sequence"/>
</dbReference>
<proteinExistence type="predicted"/>
<evidence type="ECO:0000313" key="4">
    <source>
        <dbReference type="Proteomes" id="UP000182054"/>
    </source>
</evidence>
<feature type="transmembrane region" description="Helical" evidence="1">
    <location>
        <begin position="89"/>
        <end position="107"/>
    </location>
</feature>
<feature type="transmembrane region" description="Helical" evidence="1">
    <location>
        <begin position="6"/>
        <end position="23"/>
    </location>
</feature>
<dbReference type="Proteomes" id="UP001520140">
    <property type="component" value="Unassembled WGS sequence"/>
</dbReference>
<protein>
    <submittedName>
        <fullName evidence="2">AzlD domain-containing protein</fullName>
    </submittedName>
    <submittedName>
        <fullName evidence="3">Branched-chain amino acid transport protein (AzlD)</fullName>
    </submittedName>
</protein>
<evidence type="ECO:0000313" key="2">
    <source>
        <dbReference type="EMBL" id="MBY6322280.1"/>
    </source>
</evidence>
<gene>
    <name evidence="2" type="ORF">HQ605_15735</name>
    <name evidence="3" type="ORF">SAMN05444374_111162</name>
</gene>
<organism evidence="3 4">
    <name type="scientific">Rhodococcoides kroppenstedtii</name>
    <dbReference type="NCBI Taxonomy" id="293050"/>
    <lineage>
        <taxon>Bacteria</taxon>
        <taxon>Bacillati</taxon>
        <taxon>Actinomycetota</taxon>
        <taxon>Actinomycetes</taxon>
        <taxon>Mycobacteriales</taxon>
        <taxon>Nocardiaceae</taxon>
        <taxon>Rhodococcoides</taxon>
    </lineage>
</organism>
<keyword evidence="1" id="KW-1133">Transmembrane helix</keyword>
<evidence type="ECO:0000313" key="5">
    <source>
        <dbReference type="Proteomes" id="UP001520140"/>
    </source>
</evidence>
<accession>A0A1I0U124</accession>
<reference evidence="2 5" key="2">
    <citation type="submission" date="2020-06" db="EMBL/GenBank/DDBJ databases">
        <title>Taxonomy, biology and ecology of Rhodococcus bacteria occurring in California pistachio and other woody hosts as revealed by genome sequence analyses.</title>
        <authorList>
            <person name="Gai Y."/>
            <person name="Riely B."/>
        </authorList>
    </citation>
    <scope>NUCLEOTIDE SEQUENCE [LARGE SCALE GENOMIC DNA]</scope>
    <source>
        <strain evidence="2 5">BP-284</strain>
    </source>
</reference>
<evidence type="ECO:0000313" key="3">
    <source>
        <dbReference type="EMBL" id="SFA57620.1"/>
    </source>
</evidence>
<sequence>MSTASATVLVLGVLGLAAGTYLLRLGGIVLRGRRTLTPAAERTLDVAVAVVFVALVATSAFPAGVTASGFALPAGVLVAAVLAWRRAPFVVVVVGAAAVTAVLRLLGAA</sequence>
<dbReference type="Pfam" id="PF05437">
    <property type="entry name" value="AzlD"/>
    <property type="match status" value="1"/>
</dbReference>
<feature type="transmembrane region" description="Helical" evidence="1">
    <location>
        <begin position="44"/>
        <end position="61"/>
    </location>
</feature>
<dbReference type="EMBL" id="JABUKG010000018">
    <property type="protein sequence ID" value="MBY6322280.1"/>
    <property type="molecule type" value="Genomic_DNA"/>
</dbReference>
<dbReference type="AlphaFoldDB" id="A0A1I0U124"/>
<keyword evidence="5" id="KW-1185">Reference proteome</keyword>
<dbReference type="RefSeq" id="WP_170851491.1">
    <property type="nucleotide sequence ID" value="NZ_CP135915.1"/>
</dbReference>
<keyword evidence="1" id="KW-0472">Membrane</keyword>
<dbReference type="EMBL" id="FOJN01000011">
    <property type="protein sequence ID" value="SFA57620.1"/>
    <property type="molecule type" value="Genomic_DNA"/>
</dbReference>
<dbReference type="InterPro" id="IPR008407">
    <property type="entry name" value="Brnchd-chn_aa_trnsp_AzlD"/>
</dbReference>